<evidence type="ECO:0000313" key="2">
    <source>
        <dbReference type="EMBL" id="SVC92088.1"/>
    </source>
</evidence>
<dbReference type="SUPFAM" id="SSF55781">
    <property type="entry name" value="GAF domain-like"/>
    <property type="match status" value="1"/>
</dbReference>
<feature type="domain" description="Heat-inducible transcription repressor HrcA C-terminal" evidence="1">
    <location>
        <begin position="3"/>
        <end position="43"/>
    </location>
</feature>
<protein>
    <recommendedName>
        <fullName evidence="1">Heat-inducible transcription repressor HrcA C-terminal domain-containing protein</fullName>
    </recommendedName>
</protein>
<proteinExistence type="predicted"/>
<dbReference type="InterPro" id="IPR021153">
    <property type="entry name" value="HrcA_C"/>
</dbReference>
<dbReference type="EMBL" id="UINC01118749">
    <property type="protein sequence ID" value="SVC92088.1"/>
    <property type="molecule type" value="Genomic_DNA"/>
</dbReference>
<gene>
    <name evidence="2" type="ORF">METZ01_LOCUS344942</name>
</gene>
<sequence length="44" mass="4636">APVSHVEFVLVSSGQALAIMLTETGLVENRLIDLPVGFTPSTLI</sequence>
<feature type="non-terminal residue" evidence="2">
    <location>
        <position position="1"/>
    </location>
</feature>
<accession>A0A382R4V8</accession>
<dbReference type="AlphaFoldDB" id="A0A382R4V8"/>
<organism evidence="2">
    <name type="scientific">marine metagenome</name>
    <dbReference type="NCBI Taxonomy" id="408172"/>
    <lineage>
        <taxon>unclassified sequences</taxon>
        <taxon>metagenomes</taxon>
        <taxon>ecological metagenomes</taxon>
    </lineage>
</organism>
<name>A0A382R4V8_9ZZZZ</name>
<dbReference type="GO" id="GO:0006355">
    <property type="term" value="P:regulation of DNA-templated transcription"/>
    <property type="evidence" value="ECO:0007669"/>
    <property type="project" value="InterPro"/>
</dbReference>
<evidence type="ECO:0000259" key="1">
    <source>
        <dbReference type="Pfam" id="PF01628"/>
    </source>
</evidence>
<dbReference type="Pfam" id="PF01628">
    <property type="entry name" value="HrcA"/>
    <property type="match status" value="1"/>
</dbReference>
<reference evidence="2" key="1">
    <citation type="submission" date="2018-05" db="EMBL/GenBank/DDBJ databases">
        <authorList>
            <person name="Lanie J.A."/>
            <person name="Ng W.-L."/>
            <person name="Kazmierczak K.M."/>
            <person name="Andrzejewski T.M."/>
            <person name="Davidsen T.M."/>
            <person name="Wayne K.J."/>
            <person name="Tettelin H."/>
            <person name="Glass J.I."/>
            <person name="Rusch D."/>
            <person name="Podicherti R."/>
            <person name="Tsui H.-C.T."/>
            <person name="Winkler M.E."/>
        </authorList>
    </citation>
    <scope>NUCLEOTIDE SEQUENCE</scope>
</reference>
<dbReference type="GO" id="GO:0003677">
    <property type="term" value="F:DNA binding"/>
    <property type="evidence" value="ECO:0007669"/>
    <property type="project" value="InterPro"/>
</dbReference>